<gene>
    <name evidence="31" type="primary">DHCR24</name>
    <name evidence="31" type="synonym">dhcr24</name>
</gene>
<dbReference type="GO" id="GO:0005789">
    <property type="term" value="C:endoplasmic reticulum membrane"/>
    <property type="evidence" value="ECO:0007669"/>
    <property type="project" value="UniProtKB-SubCell"/>
</dbReference>
<feature type="transmembrane region" description="Helical" evidence="28">
    <location>
        <begin position="32"/>
        <end position="52"/>
    </location>
</feature>
<evidence type="ECO:0000256" key="17">
    <source>
        <dbReference type="ARBA" id="ARBA00023002"/>
    </source>
</evidence>
<evidence type="ECO:0000313" key="32">
    <source>
        <dbReference type="Proteomes" id="UP000001038"/>
    </source>
</evidence>
<comment type="subcellular location">
    <subcellularLocation>
        <location evidence="3">Endoplasmic reticulum membrane</location>
        <topology evidence="3">Single-pass membrane protein</topology>
    </subcellularLocation>
    <subcellularLocation>
        <location evidence="2">Golgi apparatus membrane</location>
        <topology evidence="2">Single-pass membrane protein</topology>
    </subcellularLocation>
</comment>
<evidence type="ECO:0000256" key="2">
    <source>
        <dbReference type="ARBA" id="ARBA00004194"/>
    </source>
</evidence>
<evidence type="ECO:0000256" key="28">
    <source>
        <dbReference type="SAM" id="Phobius"/>
    </source>
</evidence>
<reference evidence="31" key="2">
    <citation type="submission" date="2025-08" db="UniProtKB">
        <authorList>
            <consortium name="Ensembl"/>
        </authorList>
    </citation>
    <scope>IDENTIFICATION</scope>
    <source>
        <strain evidence="31">Hd-rR</strain>
    </source>
</reference>
<dbReference type="Pfam" id="PF01565">
    <property type="entry name" value="FAD_binding_4"/>
    <property type="match status" value="1"/>
</dbReference>
<keyword evidence="21" id="KW-1207">Sterol metabolism</keyword>
<dbReference type="PANTHER" id="PTHR10801">
    <property type="entry name" value="24-DEHYDROCHOLESTEROL REDUCTASE"/>
    <property type="match status" value="1"/>
</dbReference>
<dbReference type="Bgee" id="ENSORLG00000001602">
    <property type="expression patterns" value="Expressed in liver and 14 other cell types or tissues"/>
</dbReference>
<keyword evidence="9" id="KW-0153">Cholesterol metabolism</keyword>
<evidence type="ECO:0000256" key="18">
    <source>
        <dbReference type="ARBA" id="ARBA00023034"/>
    </source>
</evidence>
<sequence>MAPLLCGGVLAVLLLLWVRVRGLEHVLVHQRWIFVCAFLLPLSVIFDVYYYVRAWIIFKMCSAPKLHDQRVRDVQRQVREWRKDGAKSHMCTGRPGWLTVSLRVGKYKKTHKNILINMMDILEVDTKRQHTVNKRGRLTNKFNTKVVKVEPLANMGQVTALLNGMGWTLPVLPELDDLTVGGLVMGTGIESSSHIYGLFQHICVAYELVLADGSLVRCSEEENVDLFHAVPWSCGTLGFLVAAEIKIVPAKPWVKLRLEPVRGLENICRRFAEASSNKQNTFVEGLQYSLDSAVVMTGTMTDHAEPDKINRIGLHFKPWFFKHVEGYLKEGRTGVEYIPLRQYYHRHTRSIFWELQDIIPFGNNPVFRWLFGWMVPPKISLLKLTQGETIRRLYEQRHVVQDMLVPMKHLQAAITRFHQDIKVYPLWLCPFLLLPGRGMVHPKGDQEELYVDIGAYGEPKVKHFEAKASTRQLEKFVRDCHGFQMLYADVYMDREEFWEMFDGQLYHRLREELGCKDAFPEVYSKICKSARH</sequence>
<comment type="pathway">
    <text evidence="4">Steroid biosynthesis; cholesterol biosynthesis.</text>
</comment>
<evidence type="ECO:0000256" key="10">
    <source>
        <dbReference type="ARBA" id="ARBA00022630"/>
    </source>
</evidence>
<evidence type="ECO:0000256" key="8">
    <source>
        <dbReference type="ARBA" id="ARBA00022516"/>
    </source>
</evidence>
<keyword evidence="11 28" id="KW-0812">Transmembrane</keyword>
<evidence type="ECO:0000313" key="31">
    <source>
        <dbReference type="Ensembl" id="ENSORLP00000028719.1"/>
    </source>
</evidence>
<dbReference type="InParanoid" id="A0A3B3H9V2"/>
<evidence type="ECO:0000256" key="3">
    <source>
        <dbReference type="ARBA" id="ARBA00004389"/>
    </source>
</evidence>
<keyword evidence="19" id="KW-0443">Lipid metabolism</keyword>
<dbReference type="InterPro" id="IPR016166">
    <property type="entry name" value="FAD-bd_PCMH"/>
</dbReference>
<evidence type="ECO:0000256" key="29">
    <source>
        <dbReference type="SAM" id="SignalP"/>
    </source>
</evidence>
<organism evidence="31 32">
    <name type="scientific">Oryzias latipes</name>
    <name type="common">Japanese rice fish</name>
    <name type="synonym">Japanese killifish</name>
    <dbReference type="NCBI Taxonomy" id="8090"/>
    <lineage>
        <taxon>Eukaryota</taxon>
        <taxon>Metazoa</taxon>
        <taxon>Chordata</taxon>
        <taxon>Craniata</taxon>
        <taxon>Vertebrata</taxon>
        <taxon>Euteleostomi</taxon>
        <taxon>Actinopterygii</taxon>
        <taxon>Neopterygii</taxon>
        <taxon>Teleostei</taxon>
        <taxon>Neoteleostei</taxon>
        <taxon>Acanthomorphata</taxon>
        <taxon>Ovalentaria</taxon>
        <taxon>Atherinomorphae</taxon>
        <taxon>Beloniformes</taxon>
        <taxon>Adrianichthyidae</taxon>
        <taxon>Oryziinae</taxon>
        <taxon>Oryzias</taxon>
    </lineage>
</organism>
<dbReference type="GO" id="GO:0005737">
    <property type="term" value="C:cytoplasm"/>
    <property type="evidence" value="ECO:0000318"/>
    <property type="project" value="GO_Central"/>
</dbReference>
<reference evidence="31 32" key="1">
    <citation type="journal article" date="2007" name="Nature">
        <title>The medaka draft genome and insights into vertebrate genome evolution.</title>
        <authorList>
            <person name="Kasahara M."/>
            <person name="Naruse K."/>
            <person name="Sasaki S."/>
            <person name="Nakatani Y."/>
            <person name="Qu W."/>
            <person name="Ahsan B."/>
            <person name="Yamada T."/>
            <person name="Nagayasu Y."/>
            <person name="Doi K."/>
            <person name="Kasai Y."/>
            <person name="Jindo T."/>
            <person name="Kobayashi D."/>
            <person name="Shimada A."/>
            <person name="Toyoda A."/>
            <person name="Kuroki Y."/>
            <person name="Fujiyama A."/>
            <person name="Sasaki T."/>
            <person name="Shimizu A."/>
            <person name="Asakawa S."/>
            <person name="Shimizu N."/>
            <person name="Hashimoto S."/>
            <person name="Yang J."/>
            <person name="Lee Y."/>
            <person name="Matsushima K."/>
            <person name="Sugano S."/>
            <person name="Sakaizumi M."/>
            <person name="Narita T."/>
            <person name="Ohishi K."/>
            <person name="Haga S."/>
            <person name="Ohta F."/>
            <person name="Nomoto H."/>
            <person name="Nogata K."/>
            <person name="Morishita T."/>
            <person name="Endo T."/>
            <person name="Shin-I T."/>
            <person name="Takeda H."/>
            <person name="Morishita S."/>
            <person name="Kohara Y."/>
        </authorList>
    </citation>
    <scope>NUCLEOTIDE SEQUENCE [LARGE SCALE GENOMIC DNA]</scope>
    <source>
        <strain evidence="31 32">Hd-rR</strain>
    </source>
</reference>
<evidence type="ECO:0000256" key="26">
    <source>
        <dbReference type="ARBA" id="ARBA00078485"/>
    </source>
</evidence>
<comment type="catalytic activity">
    <reaction evidence="23">
        <text>lanosterol + NADPH + H(+) = 24,25-dihydrolanosterol + NADP(+)</text>
        <dbReference type="Rhea" id="RHEA:33919"/>
        <dbReference type="ChEBI" id="CHEBI:15378"/>
        <dbReference type="ChEBI" id="CHEBI:16521"/>
        <dbReference type="ChEBI" id="CHEBI:28113"/>
        <dbReference type="ChEBI" id="CHEBI:57783"/>
        <dbReference type="ChEBI" id="CHEBI:58349"/>
    </reaction>
    <physiologicalReaction direction="left-to-right" evidence="23">
        <dbReference type="Rhea" id="RHEA:33920"/>
    </physiologicalReaction>
</comment>
<dbReference type="GeneTree" id="ENSGT00390000008338"/>
<name>A0A3B3H9V2_ORYLA</name>
<dbReference type="FunFam" id="3.30.465.10:FF:000032">
    <property type="entry name" value="Delta(24)-sterol reductase"/>
    <property type="match status" value="1"/>
</dbReference>
<keyword evidence="22" id="KW-0753">Steroid metabolism</keyword>
<evidence type="ECO:0000256" key="12">
    <source>
        <dbReference type="ARBA" id="ARBA00022729"/>
    </source>
</evidence>
<evidence type="ECO:0000256" key="21">
    <source>
        <dbReference type="ARBA" id="ARBA00023166"/>
    </source>
</evidence>
<dbReference type="GO" id="GO:0008202">
    <property type="term" value="P:steroid metabolic process"/>
    <property type="evidence" value="ECO:0000318"/>
    <property type="project" value="GO_Central"/>
</dbReference>
<evidence type="ECO:0000256" key="13">
    <source>
        <dbReference type="ARBA" id="ARBA00022824"/>
    </source>
</evidence>
<dbReference type="InterPro" id="IPR036318">
    <property type="entry name" value="FAD-bd_PCMH-like_sf"/>
</dbReference>
<evidence type="ECO:0000256" key="7">
    <source>
        <dbReference type="ARBA" id="ARBA00019086"/>
    </source>
</evidence>
<dbReference type="SUPFAM" id="SSF56176">
    <property type="entry name" value="FAD-binding/transporter-associated domain-like"/>
    <property type="match status" value="1"/>
</dbReference>
<feature type="domain" description="FAD-binding PCMH-type" evidence="30">
    <location>
        <begin position="58"/>
        <end position="250"/>
    </location>
</feature>
<keyword evidence="13" id="KW-0256">Endoplasmic reticulum</keyword>
<comment type="catalytic activity">
    <reaction evidence="24">
        <text>5alpha-cholest-8-en-3beta-ol + NADP(+) = zymosterol + NADPH + H(+)</text>
        <dbReference type="Rhea" id="RHEA:36399"/>
        <dbReference type="ChEBI" id="CHEBI:15378"/>
        <dbReference type="ChEBI" id="CHEBI:16608"/>
        <dbReference type="ChEBI" id="CHEBI:18252"/>
        <dbReference type="ChEBI" id="CHEBI:57783"/>
        <dbReference type="ChEBI" id="CHEBI:58349"/>
        <dbReference type="EC" id="1.3.1.72"/>
    </reaction>
    <physiologicalReaction direction="right-to-left" evidence="24">
        <dbReference type="Rhea" id="RHEA:36401"/>
    </physiologicalReaction>
</comment>
<keyword evidence="14" id="KW-0274">FAD</keyword>
<evidence type="ECO:0000256" key="16">
    <source>
        <dbReference type="ARBA" id="ARBA00022989"/>
    </source>
</evidence>
<dbReference type="GO" id="GO:0050614">
    <property type="term" value="F:Delta24-sterol reductase activity"/>
    <property type="evidence" value="ECO:0007669"/>
    <property type="project" value="UniProtKB-EC"/>
</dbReference>
<keyword evidence="17" id="KW-0560">Oxidoreductase</keyword>
<keyword evidence="15" id="KW-0521">NADP</keyword>
<dbReference type="InterPro" id="IPR006094">
    <property type="entry name" value="Oxid_FAD_bind_N"/>
</dbReference>
<keyword evidence="18" id="KW-0333">Golgi apparatus</keyword>
<evidence type="ECO:0000256" key="19">
    <source>
        <dbReference type="ARBA" id="ARBA00023098"/>
    </source>
</evidence>
<dbReference type="InterPro" id="IPR040165">
    <property type="entry name" value="Diminuto-like"/>
</dbReference>
<keyword evidence="12 29" id="KW-0732">Signal</keyword>
<evidence type="ECO:0000256" key="24">
    <source>
        <dbReference type="ARBA" id="ARBA00052927"/>
    </source>
</evidence>
<dbReference type="GO" id="GO:0000246">
    <property type="term" value="F:Delta24(24-1) sterol reductase activity"/>
    <property type="evidence" value="ECO:0000318"/>
    <property type="project" value="GO_Central"/>
</dbReference>
<dbReference type="GO" id="GO:0071949">
    <property type="term" value="F:FAD binding"/>
    <property type="evidence" value="ECO:0007669"/>
    <property type="project" value="InterPro"/>
</dbReference>
<dbReference type="GO" id="GO:0000139">
    <property type="term" value="C:Golgi membrane"/>
    <property type="evidence" value="ECO:0007669"/>
    <property type="project" value="UniProtKB-SubCell"/>
</dbReference>
<evidence type="ECO:0000256" key="5">
    <source>
        <dbReference type="ARBA" id="ARBA00008000"/>
    </source>
</evidence>
<comment type="cofactor">
    <cofactor evidence="1">
        <name>FAD</name>
        <dbReference type="ChEBI" id="CHEBI:57692"/>
    </cofactor>
</comment>
<evidence type="ECO:0000256" key="11">
    <source>
        <dbReference type="ARBA" id="ARBA00022692"/>
    </source>
</evidence>
<proteinExistence type="inferred from homology"/>
<accession>A0A3B3H9V2</accession>
<dbReference type="GO" id="GO:0008203">
    <property type="term" value="P:cholesterol metabolic process"/>
    <property type="evidence" value="ECO:0007669"/>
    <property type="project" value="UniProtKB-KW"/>
</dbReference>
<keyword evidence="8" id="KW-0444">Lipid biosynthesis</keyword>
<keyword evidence="10" id="KW-0285">Flavoprotein</keyword>
<keyword evidence="32" id="KW-1185">Reference proteome</keyword>
<comment type="function">
    <text evidence="25">Catalyzes the reduction of the delta-24 double bond of sterol intermediates during cholesterol biosynthesis. In addition to its cholesterol-synthesizing activity, can protect cells from oxidative stress by reducing caspase 3 activity during apoptosis induced by oxidative stress. Also protects against amyloid-beta peptide-induced apoptosis.</text>
</comment>
<evidence type="ECO:0000256" key="22">
    <source>
        <dbReference type="ARBA" id="ARBA00023221"/>
    </source>
</evidence>
<keyword evidence="16 28" id="KW-1133">Transmembrane helix</keyword>
<dbReference type="AlphaFoldDB" id="A0A3B3H9V2"/>
<comment type="similarity">
    <text evidence="5">Belongs to the FAD-binding oxidoreductase/transferase type 4 family.</text>
</comment>
<dbReference type="Gene3D" id="3.30.465.10">
    <property type="match status" value="1"/>
</dbReference>
<dbReference type="InterPro" id="IPR016169">
    <property type="entry name" value="FAD-bd_PCMH_sub2"/>
</dbReference>
<dbReference type="STRING" id="8090.ENSORLP00000028719"/>
<evidence type="ECO:0000256" key="20">
    <source>
        <dbReference type="ARBA" id="ARBA00023136"/>
    </source>
</evidence>
<evidence type="ECO:0000256" key="14">
    <source>
        <dbReference type="ARBA" id="ARBA00022827"/>
    </source>
</evidence>
<reference evidence="31" key="3">
    <citation type="submission" date="2025-09" db="UniProtKB">
        <authorList>
            <consortium name="Ensembl"/>
        </authorList>
    </citation>
    <scope>IDENTIFICATION</scope>
    <source>
        <strain evidence="31">Hd-rR</strain>
    </source>
</reference>
<evidence type="ECO:0000256" key="6">
    <source>
        <dbReference type="ARBA" id="ARBA00012405"/>
    </source>
</evidence>
<evidence type="ECO:0000256" key="25">
    <source>
        <dbReference type="ARBA" id="ARBA00056986"/>
    </source>
</evidence>
<evidence type="ECO:0000259" key="30">
    <source>
        <dbReference type="PROSITE" id="PS51387"/>
    </source>
</evidence>
<dbReference type="EC" id="1.3.1.72" evidence="6"/>
<evidence type="ECO:0000256" key="23">
    <source>
        <dbReference type="ARBA" id="ARBA00051033"/>
    </source>
</evidence>
<dbReference type="Proteomes" id="UP000001038">
    <property type="component" value="Chromosome 4"/>
</dbReference>
<feature type="chain" id="PRO_5017435559" description="Delta(24)-sterol reductase" evidence="29">
    <location>
        <begin position="23"/>
        <end position="532"/>
    </location>
</feature>
<evidence type="ECO:0000256" key="9">
    <source>
        <dbReference type="ARBA" id="ARBA00022548"/>
    </source>
</evidence>
<keyword evidence="20 28" id="KW-0472">Membrane</keyword>
<feature type="signal peptide" evidence="29">
    <location>
        <begin position="1"/>
        <end position="22"/>
    </location>
</feature>
<evidence type="ECO:0000256" key="4">
    <source>
        <dbReference type="ARBA" id="ARBA00004770"/>
    </source>
</evidence>
<evidence type="ECO:0000256" key="15">
    <source>
        <dbReference type="ARBA" id="ARBA00022857"/>
    </source>
</evidence>
<dbReference type="PANTHER" id="PTHR10801:SF0">
    <property type="entry name" value="DELTA(24)-STEROL REDUCTASE"/>
    <property type="match status" value="1"/>
</dbReference>
<dbReference type="PROSITE" id="PS51387">
    <property type="entry name" value="FAD_PCMH"/>
    <property type="match status" value="1"/>
</dbReference>
<protein>
    <recommendedName>
        <fullName evidence="7">Delta(24)-sterol reductase</fullName>
        <ecNumber evidence="6">1.3.1.72</ecNumber>
    </recommendedName>
    <alternativeName>
        <fullName evidence="26">24-dehydrocholesterol reductase</fullName>
    </alternativeName>
    <alternativeName>
        <fullName evidence="27">3-beta-hydroxysterol Delta-24-reductase</fullName>
    </alternativeName>
</protein>
<evidence type="ECO:0000256" key="27">
    <source>
        <dbReference type="ARBA" id="ARBA00080612"/>
    </source>
</evidence>
<dbReference type="Ensembl" id="ENSORLT00000036759.1">
    <property type="protein sequence ID" value="ENSORLP00000028719.1"/>
    <property type="gene ID" value="ENSORLG00000001602.2"/>
</dbReference>
<evidence type="ECO:0000256" key="1">
    <source>
        <dbReference type="ARBA" id="ARBA00001974"/>
    </source>
</evidence>